<dbReference type="InterPro" id="IPR039760">
    <property type="entry name" value="MOFRL_protein"/>
</dbReference>
<dbReference type="InterPro" id="IPR038614">
    <property type="entry name" value="GK_N_sf"/>
</dbReference>
<evidence type="ECO:0000256" key="7">
    <source>
        <dbReference type="ARBA" id="ARBA00022777"/>
    </source>
</evidence>
<evidence type="ECO:0000259" key="9">
    <source>
        <dbReference type="Pfam" id="PF05161"/>
    </source>
</evidence>
<organism evidence="11 12">
    <name type="scientific">Pterocles burchelli</name>
    <dbReference type="NCBI Taxonomy" id="2585816"/>
    <lineage>
        <taxon>Eukaryota</taxon>
        <taxon>Metazoa</taxon>
        <taxon>Chordata</taxon>
        <taxon>Craniata</taxon>
        <taxon>Vertebrata</taxon>
        <taxon>Euteleostomi</taxon>
        <taxon>Archelosauria</taxon>
        <taxon>Archosauria</taxon>
        <taxon>Dinosauria</taxon>
        <taxon>Saurischia</taxon>
        <taxon>Theropoda</taxon>
        <taxon>Coelurosauria</taxon>
        <taxon>Aves</taxon>
        <taxon>Neognathae</taxon>
        <taxon>Neoaves</taxon>
        <taxon>Columbimorphae</taxon>
        <taxon>Pterocliformes</taxon>
        <taxon>Pteroclidae</taxon>
        <taxon>Pterocles</taxon>
    </lineage>
</organism>
<dbReference type="Proteomes" id="UP000522270">
    <property type="component" value="Unassembled WGS sequence"/>
</dbReference>
<feature type="domain" description="MOFRL" evidence="9">
    <location>
        <begin position="377"/>
        <end position="496"/>
    </location>
</feature>
<evidence type="ECO:0000259" key="10">
    <source>
        <dbReference type="Pfam" id="PF13660"/>
    </source>
</evidence>
<evidence type="ECO:0000256" key="6">
    <source>
        <dbReference type="ARBA" id="ARBA00022741"/>
    </source>
</evidence>
<name>A0A7K5YE30_9AVES</name>
<dbReference type="EMBL" id="VYZE01000111">
    <property type="protein sequence ID" value="NWU63517.1"/>
    <property type="molecule type" value="Genomic_DNA"/>
</dbReference>
<accession>A0A7K5YE30</accession>
<comment type="caution">
    <text evidence="11">The sequence shown here is derived from an EMBL/GenBank/DDBJ whole genome shotgun (WGS) entry which is preliminary data.</text>
</comment>
<dbReference type="FunFam" id="3.40.50.10180:FF:000001">
    <property type="entry name" value="Glycerate kinase"/>
    <property type="match status" value="1"/>
</dbReference>
<evidence type="ECO:0000256" key="3">
    <source>
        <dbReference type="ARBA" id="ARBA00012101"/>
    </source>
</evidence>
<dbReference type="EC" id="2.7.1.31" evidence="3"/>
<dbReference type="InterPro" id="IPR007835">
    <property type="entry name" value="MOFRL"/>
</dbReference>
<dbReference type="OrthoDB" id="44918at2759"/>
<keyword evidence="6" id="KW-0547">Nucleotide-binding</keyword>
<dbReference type="GO" id="GO:0008887">
    <property type="term" value="F:glycerate kinase activity"/>
    <property type="evidence" value="ECO:0007669"/>
    <property type="project" value="UniProtKB-EC"/>
</dbReference>
<gene>
    <name evidence="11" type="primary">Glyctk</name>
    <name evidence="11" type="ORF">PTEBUR_R04574</name>
</gene>
<dbReference type="Gene3D" id="3.40.1480.10">
    <property type="entry name" value="MOFRL domain"/>
    <property type="match status" value="1"/>
</dbReference>
<dbReference type="Gene3D" id="3.40.50.10180">
    <property type="entry name" value="Glycerate kinase, MOFRL-like N-terminal domain"/>
    <property type="match status" value="1"/>
</dbReference>
<dbReference type="InterPro" id="IPR037035">
    <property type="entry name" value="GK-like_C_sf"/>
</dbReference>
<evidence type="ECO:0000313" key="11">
    <source>
        <dbReference type="EMBL" id="NWU63517.1"/>
    </source>
</evidence>
<evidence type="ECO:0000313" key="12">
    <source>
        <dbReference type="Proteomes" id="UP000522270"/>
    </source>
</evidence>
<evidence type="ECO:0000256" key="2">
    <source>
        <dbReference type="ARBA" id="ARBA00005393"/>
    </source>
</evidence>
<evidence type="ECO:0000256" key="5">
    <source>
        <dbReference type="ARBA" id="ARBA00022679"/>
    </source>
</evidence>
<comment type="catalytic activity">
    <reaction evidence="1">
        <text>(R)-glycerate + ATP = (2R)-3-phosphoglycerate + ADP + H(+)</text>
        <dbReference type="Rhea" id="RHEA:23516"/>
        <dbReference type="ChEBI" id="CHEBI:15378"/>
        <dbReference type="ChEBI" id="CHEBI:16659"/>
        <dbReference type="ChEBI" id="CHEBI:30616"/>
        <dbReference type="ChEBI" id="CHEBI:58272"/>
        <dbReference type="ChEBI" id="CHEBI:456216"/>
        <dbReference type="EC" id="2.7.1.31"/>
    </reaction>
</comment>
<evidence type="ECO:0000256" key="1">
    <source>
        <dbReference type="ARBA" id="ARBA00000694"/>
    </source>
</evidence>
<protein>
    <recommendedName>
        <fullName evidence="4">Glycerate kinase</fullName>
        <ecNumber evidence="3">2.7.1.31</ecNumber>
    </recommendedName>
</protein>
<keyword evidence="12" id="KW-1185">Reference proteome</keyword>
<feature type="domain" description="MOFRL-associated" evidence="10">
    <location>
        <begin position="8"/>
        <end position="260"/>
    </location>
</feature>
<dbReference type="Pfam" id="PF05161">
    <property type="entry name" value="MOFRL"/>
    <property type="match status" value="1"/>
</dbReference>
<dbReference type="GO" id="GO:0005737">
    <property type="term" value="C:cytoplasm"/>
    <property type="evidence" value="ECO:0007669"/>
    <property type="project" value="TreeGrafter"/>
</dbReference>
<dbReference type="PANTHER" id="PTHR12227:SF0">
    <property type="entry name" value="GLYCERATE KINASE"/>
    <property type="match status" value="1"/>
</dbReference>
<feature type="non-terminal residue" evidence="11">
    <location>
        <position position="1"/>
    </location>
</feature>
<sequence>SMSLCEHALALFRSAVGTVRPAPMLKRVVKLQGGRCPQLLVKGQAFPVKRDLYLVGFGKAVLGMAVAAEEILGDYLIRGIINVPLGIQESLQRAGMQEMLLKPHSKIQVIEGAKNNLPDPEALKGAAAIQELAEGLTADDLLLVLISGRGGSALLPAPIPPILLEEKEKLTKMLASRGAAIQELNIVRKTLSLLKGGGLARLAYPAQVVSLILSDVIGDPLDIIASGPTAASSHSIQDCLQILAKYSLLHSLPKSVETVLSSSPTKPTAPENYSHVCNIIIGSNTLALDEAKRQAEGLGYAALILSAAICGKVSHIATLYCQLIRLVCLGFAGLGEGPLGDKVRGSVLQLAAELEIPGLNLAEFLQALRGLGPERPVCILAGGETTVQLQGSGKGGRNQELALRVGLGLHRAQAVEGGGLAGRCEIVFLSAGTDGQDGPTEAAGAFCSPELVEEALQEGLDAEAFLSNSDSYTFFSQFQGGHHLLVTGLTGTNVMDIQVILIRAT</sequence>
<evidence type="ECO:0000256" key="8">
    <source>
        <dbReference type="ARBA" id="ARBA00022840"/>
    </source>
</evidence>
<keyword evidence="8" id="KW-0067">ATP-binding</keyword>
<dbReference type="GO" id="GO:0005524">
    <property type="term" value="F:ATP binding"/>
    <property type="evidence" value="ECO:0007669"/>
    <property type="project" value="UniProtKB-KW"/>
</dbReference>
<dbReference type="PANTHER" id="PTHR12227">
    <property type="entry name" value="GLYCERATE KINASE"/>
    <property type="match status" value="1"/>
</dbReference>
<proteinExistence type="inferred from homology"/>
<keyword evidence="7 11" id="KW-0418">Kinase</keyword>
<dbReference type="InterPro" id="IPR025286">
    <property type="entry name" value="MOFRL_assoc_dom"/>
</dbReference>
<comment type="similarity">
    <text evidence="2">Belongs to the glycerate kinase type-2 family.</text>
</comment>
<reference evidence="11 12" key="1">
    <citation type="submission" date="2019-09" db="EMBL/GenBank/DDBJ databases">
        <title>Bird 10,000 Genomes (B10K) Project - Family phase.</title>
        <authorList>
            <person name="Zhang G."/>
        </authorList>
    </citation>
    <scope>NUCLEOTIDE SEQUENCE [LARGE SCALE GENOMIC DNA]</scope>
    <source>
        <strain evidence="11">B10K-DU-027-49</strain>
        <tissue evidence="11">Muscle</tissue>
    </source>
</reference>
<keyword evidence="5" id="KW-0808">Transferase</keyword>
<dbReference type="SUPFAM" id="SSF82544">
    <property type="entry name" value="GckA/TtuD-like"/>
    <property type="match status" value="1"/>
</dbReference>
<evidence type="ECO:0000256" key="4">
    <source>
        <dbReference type="ARBA" id="ARBA00020720"/>
    </source>
</evidence>
<dbReference type="AlphaFoldDB" id="A0A7K5YE30"/>
<dbReference type="Pfam" id="PF13660">
    <property type="entry name" value="DUF4147"/>
    <property type="match status" value="1"/>
</dbReference>
<feature type="non-terminal residue" evidence="11">
    <location>
        <position position="505"/>
    </location>
</feature>